<dbReference type="PROSITE" id="PS51257">
    <property type="entry name" value="PROKAR_LIPOPROTEIN"/>
    <property type="match status" value="1"/>
</dbReference>
<evidence type="ECO:0000313" key="1">
    <source>
        <dbReference type="EMBL" id="OUJ71378.1"/>
    </source>
</evidence>
<evidence type="ECO:0008006" key="3">
    <source>
        <dbReference type="Google" id="ProtNLM"/>
    </source>
</evidence>
<dbReference type="SUPFAM" id="SSF110296">
    <property type="entry name" value="Oligoxyloglucan reducing end-specific cellobiohydrolase"/>
    <property type="match status" value="1"/>
</dbReference>
<reference evidence="1 2" key="1">
    <citation type="submission" date="2017-01" db="EMBL/GenBank/DDBJ databases">
        <title>A new Hymenobacter.</title>
        <authorList>
            <person name="Liang Y."/>
            <person name="Feng F."/>
        </authorList>
    </citation>
    <scope>NUCLEOTIDE SEQUENCE [LARGE SCALE GENOMIC DNA]</scope>
    <source>
        <strain evidence="1">MIMBbqt21</strain>
    </source>
</reference>
<dbReference type="EMBL" id="MTSE01000016">
    <property type="protein sequence ID" value="OUJ71378.1"/>
    <property type="molecule type" value="Genomic_DNA"/>
</dbReference>
<dbReference type="OrthoDB" id="749229at2"/>
<keyword evidence="2" id="KW-1185">Reference proteome</keyword>
<dbReference type="Proteomes" id="UP000194873">
    <property type="component" value="Unassembled WGS sequence"/>
</dbReference>
<dbReference type="Gene3D" id="2.130.10.10">
    <property type="entry name" value="YVTN repeat-like/Quinoprotein amine dehydrogenase"/>
    <property type="match status" value="1"/>
</dbReference>
<protein>
    <recommendedName>
        <fullName evidence="3">Photosynthesis system II assembly factor Ycf48/Hcf136-like domain-containing protein</fullName>
    </recommendedName>
</protein>
<name>A0A243W8N6_9BACT</name>
<evidence type="ECO:0000313" key="2">
    <source>
        <dbReference type="Proteomes" id="UP000194873"/>
    </source>
</evidence>
<gene>
    <name evidence="1" type="ORF">BXP70_21715</name>
</gene>
<dbReference type="InterPro" id="IPR015943">
    <property type="entry name" value="WD40/YVTN_repeat-like_dom_sf"/>
</dbReference>
<comment type="caution">
    <text evidence="1">The sequence shown here is derived from an EMBL/GenBank/DDBJ whole genome shotgun (WGS) entry which is preliminary data.</text>
</comment>
<accession>A0A243W8N6</accession>
<dbReference type="RefSeq" id="WP_086596221.1">
    <property type="nucleotide sequence ID" value="NZ_MTSE01000016.1"/>
</dbReference>
<proteinExistence type="predicted"/>
<organism evidence="1 2">
    <name type="scientific">Hymenobacter crusticola</name>
    <dbReference type="NCBI Taxonomy" id="1770526"/>
    <lineage>
        <taxon>Bacteria</taxon>
        <taxon>Pseudomonadati</taxon>
        <taxon>Bacteroidota</taxon>
        <taxon>Cytophagia</taxon>
        <taxon>Cytophagales</taxon>
        <taxon>Hymenobacteraceae</taxon>
        <taxon>Hymenobacter</taxon>
    </lineage>
</organism>
<dbReference type="AlphaFoldDB" id="A0A243W8N6"/>
<sequence length="240" mass="26102">MKIKSLLVTTTLLLTLGACQKDTKEDAQPEYADWYALRAPNARAIEAVTGDIDRALAITTGYQIYRTTDRGRTWRTSDYKVGNGILGFLQQQDTLLALTSRLGSVVSNSSTAYAASPSHYSLDQGLTWKPYRNWRRGADFEPRTALNRVSAASGTEYSIDVEQVPASSTSSGSYLETVGINSSTGQKLALPNEHQINSLYVDAKSRLYVAASAPLCGQGQAFAFCGEQNGVLYVSKKPQP</sequence>